<feature type="transmembrane region" description="Helical" evidence="5">
    <location>
        <begin position="244"/>
        <end position="263"/>
    </location>
</feature>
<dbReference type="InterPro" id="IPR001902">
    <property type="entry name" value="SLC26A/SulP_fam"/>
</dbReference>
<evidence type="ECO:0000256" key="4">
    <source>
        <dbReference type="ARBA" id="ARBA00023136"/>
    </source>
</evidence>
<keyword evidence="3 5" id="KW-1133">Transmembrane helix</keyword>
<organism evidence="7 8">
    <name type="scientific">Henosepilachna vigintioctopunctata</name>
    <dbReference type="NCBI Taxonomy" id="420089"/>
    <lineage>
        <taxon>Eukaryota</taxon>
        <taxon>Metazoa</taxon>
        <taxon>Ecdysozoa</taxon>
        <taxon>Arthropoda</taxon>
        <taxon>Hexapoda</taxon>
        <taxon>Insecta</taxon>
        <taxon>Pterygota</taxon>
        <taxon>Neoptera</taxon>
        <taxon>Endopterygota</taxon>
        <taxon>Coleoptera</taxon>
        <taxon>Polyphaga</taxon>
        <taxon>Cucujiformia</taxon>
        <taxon>Coccinelloidea</taxon>
        <taxon>Coccinellidae</taxon>
        <taxon>Epilachninae</taxon>
        <taxon>Epilachnini</taxon>
        <taxon>Henosepilachna</taxon>
    </lineage>
</organism>
<evidence type="ECO:0000256" key="3">
    <source>
        <dbReference type="ARBA" id="ARBA00022989"/>
    </source>
</evidence>
<reference evidence="7 8" key="1">
    <citation type="submission" date="2023-03" db="EMBL/GenBank/DDBJ databases">
        <title>Genome insight into feeding habits of ladybird beetles.</title>
        <authorList>
            <person name="Li H.-S."/>
            <person name="Huang Y.-H."/>
            <person name="Pang H."/>
        </authorList>
    </citation>
    <scope>NUCLEOTIDE SEQUENCE [LARGE SCALE GENOMIC DNA]</scope>
    <source>
        <strain evidence="7">SYSU_2023b</strain>
        <tissue evidence="7">Whole body</tissue>
    </source>
</reference>
<feature type="transmembrane region" description="Helical" evidence="5">
    <location>
        <begin position="482"/>
        <end position="500"/>
    </location>
</feature>
<protein>
    <recommendedName>
        <fullName evidence="6">SLC26A/SulP transporter domain-containing protein</fullName>
    </recommendedName>
</protein>
<dbReference type="Pfam" id="PF00916">
    <property type="entry name" value="Sulfate_transp"/>
    <property type="match status" value="1"/>
</dbReference>
<evidence type="ECO:0000256" key="2">
    <source>
        <dbReference type="ARBA" id="ARBA00022692"/>
    </source>
</evidence>
<feature type="transmembrane region" description="Helical" evidence="5">
    <location>
        <begin position="512"/>
        <end position="542"/>
    </location>
</feature>
<evidence type="ECO:0000256" key="1">
    <source>
        <dbReference type="ARBA" id="ARBA00004141"/>
    </source>
</evidence>
<proteinExistence type="predicted"/>
<dbReference type="Gene3D" id="3.30.750.24">
    <property type="entry name" value="STAS domain"/>
    <property type="match status" value="1"/>
</dbReference>
<dbReference type="CDD" id="cd07042">
    <property type="entry name" value="STAS_SulP_like_sulfate_transporter"/>
    <property type="match status" value="1"/>
</dbReference>
<name>A0AAW1UHP8_9CUCU</name>
<feature type="transmembrane region" description="Helical" evidence="5">
    <location>
        <begin position="193"/>
        <end position="213"/>
    </location>
</feature>
<dbReference type="EMBL" id="JARQZJ010000091">
    <property type="protein sequence ID" value="KAK9883032.1"/>
    <property type="molecule type" value="Genomic_DNA"/>
</dbReference>
<dbReference type="Proteomes" id="UP001431783">
    <property type="component" value="Unassembled WGS sequence"/>
</dbReference>
<feature type="domain" description="SLC26A/SulP transporter" evidence="6">
    <location>
        <begin position="120"/>
        <end position="513"/>
    </location>
</feature>
<dbReference type="PANTHER" id="PTHR11814">
    <property type="entry name" value="SULFATE TRANSPORTER"/>
    <property type="match status" value="1"/>
</dbReference>
<feature type="transmembrane region" description="Helical" evidence="5">
    <location>
        <begin position="269"/>
        <end position="286"/>
    </location>
</feature>
<keyword evidence="4 5" id="KW-0472">Membrane</keyword>
<comment type="subcellular location">
    <subcellularLocation>
        <location evidence="1">Membrane</location>
        <topology evidence="1">Multi-pass membrane protein</topology>
    </subcellularLocation>
</comment>
<feature type="transmembrane region" description="Helical" evidence="5">
    <location>
        <begin position="219"/>
        <end position="237"/>
    </location>
</feature>
<evidence type="ECO:0000313" key="7">
    <source>
        <dbReference type="EMBL" id="KAK9883032.1"/>
    </source>
</evidence>
<keyword evidence="2 5" id="KW-0812">Transmembrane</keyword>
<gene>
    <name evidence="7" type="ORF">WA026_001243</name>
</gene>
<feature type="transmembrane region" description="Helical" evidence="5">
    <location>
        <begin position="122"/>
        <end position="143"/>
    </location>
</feature>
<dbReference type="AlphaFoldDB" id="A0AAW1UHP8"/>
<feature type="transmembrane region" description="Helical" evidence="5">
    <location>
        <begin position="456"/>
        <end position="476"/>
    </location>
</feature>
<evidence type="ECO:0000259" key="6">
    <source>
        <dbReference type="Pfam" id="PF00916"/>
    </source>
</evidence>
<evidence type="ECO:0000256" key="5">
    <source>
        <dbReference type="SAM" id="Phobius"/>
    </source>
</evidence>
<dbReference type="GO" id="GO:0016020">
    <property type="term" value="C:membrane"/>
    <property type="evidence" value="ECO:0007669"/>
    <property type="project" value="UniProtKB-SubCell"/>
</dbReference>
<sequence>MQPAIREVERDDPETTAEVIRDMQNIPEDGCGDSVLAFKGYDNYGLSISSQSIYNGKVCKDIDGCSIVQEPQSSTKHQKLHNFVSHTKSVITKIWSRKTMDKRFPILEWLPKYSKEDALGDFVAGLTVGLTVIPQSLAYASIAHLPPQYGLYTSFLGCIFYIFLGSCKDIPFGPTAMVALLTFESIQNKGPEYAIVLSFLSGTIQLLMGIFKFGFIIDFISGPVASGFTSAVALVILTSQVKDLLGIPTSGSVFIHTWSSIFGNIHHTNLWDAILGVICIACLLLLRIGSKFSLSTVDDGLKRSKIQILGNRFFWFIATSRNAILLLICGYIGFCFFNNGLVPFSLIGSVPAGMPSFKMPPFSFEKVVGNATVSVTFGEIVADLGSGIIVVPLLSLLENTAICKAFADGKTINPSQEFLAIGVCNIANSFVQAFPASGSLSRSAIQHSSGSRTPMCGLYAGGMVILALLFFTPYFYYIPKATLAAVIIAAVIFMVEVRVIRPMWRSKKKDLILGVTTFIACLVFPIEKGIALGITINFIFIFHQVARPKISIERLKTGQGLEYLMITPDRCLIFPSVEYVKNLVNKQSNKQKIPVVIDCTHIYGTDYTAACAVECLTASFSSKNQLLIFYNLKPSVGAVFEGVDPKDLEVAYDEQGLHHALENKTMQSP</sequence>
<evidence type="ECO:0000313" key="8">
    <source>
        <dbReference type="Proteomes" id="UP001431783"/>
    </source>
</evidence>
<accession>A0AAW1UHP8</accession>
<dbReference type="InterPro" id="IPR036513">
    <property type="entry name" value="STAS_dom_sf"/>
</dbReference>
<dbReference type="InterPro" id="IPR011547">
    <property type="entry name" value="SLC26A/SulP_dom"/>
</dbReference>
<keyword evidence="8" id="KW-1185">Reference proteome</keyword>
<dbReference type="GO" id="GO:0055085">
    <property type="term" value="P:transmembrane transport"/>
    <property type="evidence" value="ECO:0007669"/>
    <property type="project" value="InterPro"/>
</dbReference>
<comment type="caution">
    <text evidence="7">The sequence shown here is derived from an EMBL/GenBank/DDBJ whole genome shotgun (WGS) entry which is preliminary data.</text>
</comment>